<evidence type="ECO:0000256" key="12">
    <source>
        <dbReference type="ARBA" id="ARBA00023136"/>
    </source>
</evidence>
<evidence type="ECO:0000256" key="16">
    <source>
        <dbReference type="PIRSR" id="PIRSR605027-1"/>
    </source>
</evidence>
<keyword evidence="7 19" id="KW-0812">Transmembrane</keyword>
<name>A0A9P0CP63_9CUCU</name>
<keyword evidence="13 18" id="KW-0325">Glycoprotein</keyword>
<evidence type="ECO:0000313" key="20">
    <source>
        <dbReference type="EMBL" id="CAH1103230.1"/>
    </source>
</evidence>
<proteinExistence type="inferred from homology"/>
<keyword evidence="9 19" id="KW-0735">Signal-anchor</keyword>
<comment type="subcellular location">
    <subcellularLocation>
        <location evidence="2 19">Golgi apparatus membrane</location>
        <topology evidence="2 19">Single-pass type II membrane protein</topology>
    </subcellularLocation>
</comment>
<keyword evidence="11 19" id="KW-0333">Golgi apparatus</keyword>
<dbReference type="PANTHER" id="PTHR10896:SF50">
    <property type="entry name" value="GALACTOSYLGALACTOSYLXYLOSYLPROTEIN 3-BETA-GLUCURONOSYLTRANSFERASE P"/>
    <property type="match status" value="1"/>
</dbReference>
<dbReference type="EC" id="2.4.1.135" evidence="5 19"/>
<evidence type="ECO:0000256" key="2">
    <source>
        <dbReference type="ARBA" id="ARBA00004323"/>
    </source>
</evidence>
<feature type="transmembrane region" description="Helical" evidence="19">
    <location>
        <begin position="7"/>
        <end position="25"/>
    </location>
</feature>
<dbReference type="GO" id="GO:0046872">
    <property type="term" value="F:metal ion binding"/>
    <property type="evidence" value="ECO:0007669"/>
    <property type="project" value="UniProtKB-KW"/>
</dbReference>
<dbReference type="Gene3D" id="3.90.550.10">
    <property type="entry name" value="Spore Coat Polysaccharide Biosynthesis Protein SpsA, Chain A"/>
    <property type="match status" value="1"/>
</dbReference>
<dbReference type="OrthoDB" id="675023at2759"/>
<accession>A0A9P0CP63</accession>
<evidence type="ECO:0000256" key="5">
    <source>
        <dbReference type="ARBA" id="ARBA00012641"/>
    </source>
</evidence>
<organism evidence="20 21">
    <name type="scientific">Psylliodes chrysocephalus</name>
    <dbReference type="NCBI Taxonomy" id="3402493"/>
    <lineage>
        <taxon>Eukaryota</taxon>
        <taxon>Metazoa</taxon>
        <taxon>Ecdysozoa</taxon>
        <taxon>Arthropoda</taxon>
        <taxon>Hexapoda</taxon>
        <taxon>Insecta</taxon>
        <taxon>Pterygota</taxon>
        <taxon>Neoptera</taxon>
        <taxon>Endopterygota</taxon>
        <taxon>Coleoptera</taxon>
        <taxon>Polyphaga</taxon>
        <taxon>Cucujiformia</taxon>
        <taxon>Chrysomeloidea</taxon>
        <taxon>Chrysomelidae</taxon>
        <taxon>Galerucinae</taxon>
        <taxon>Alticini</taxon>
        <taxon>Psylliodes</taxon>
    </lineage>
</organism>
<evidence type="ECO:0000256" key="15">
    <source>
        <dbReference type="ARBA" id="ARBA00047979"/>
    </source>
</evidence>
<dbReference type="FunFam" id="3.90.550.10:FF:000044">
    <property type="entry name" value="Galactosylgalactosylxylosylprotein 3-beta-glucuronosyltransferase"/>
    <property type="match status" value="1"/>
</dbReference>
<keyword evidence="14 17" id="KW-0464">Manganese</keyword>
<evidence type="ECO:0000256" key="17">
    <source>
        <dbReference type="PIRSR" id="PIRSR605027-3"/>
    </source>
</evidence>
<dbReference type="EMBL" id="OV651826">
    <property type="protein sequence ID" value="CAH1103230.1"/>
    <property type="molecule type" value="Genomic_DNA"/>
</dbReference>
<comment type="cofactor">
    <cofactor evidence="1 17 19">
        <name>Mn(2+)</name>
        <dbReference type="ChEBI" id="CHEBI:29035"/>
    </cofactor>
</comment>
<dbReference type="Proteomes" id="UP001153636">
    <property type="component" value="Chromosome 14"/>
</dbReference>
<keyword evidence="10 19" id="KW-1133">Transmembrane helix</keyword>
<evidence type="ECO:0000256" key="13">
    <source>
        <dbReference type="ARBA" id="ARBA00023180"/>
    </source>
</evidence>
<feature type="binding site" evidence="17">
    <location>
        <position position="171"/>
    </location>
    <ligand>
        <name>Mn(2+)</name>
        <dbReference type="ChEBI" id="CHEBI:29035"/>
    </ligand>
</feature>
<keyword evidence="8 17" id="KW-0479">Metal-binding</keyword>
<dbReference type="CDD" id="cd00218">
    <property type="entry name" value="GlcAT-I"/>
    <property type="match status" value="1"/>
</dbReference>
<gene>
    <name evidence="20" type="ORF">PSYICH_LOCUS4154</name>
</gene>
<dbReference type="GO" id="GO:0015018">
    <property type="term" value="F:galactosylgalactosylxylosylprotein 3-beta-glucuronosyltransferase activity"/>
    <property type="evidence" value="ECO:0007669"/>
    <property type="project" value="UniProtKB-UniRule"/>
</dbReference>
<dbReference type="GO" id="GO:0005975">
    <property type="term" value="P:carbohydrate metabolic process"/>
    <property type="evidence" value="ECO:0007669"/>
    <property type="project" value="TreeGrafter"/>
</dbReference>
<protein>
    <recommendedName>
        <fullName evidence="5 19">Galactosylgalactosylxylosylprotein 3-beta-glucuronosyltransferase</fullName>
        <ecNumber evidence="5 19">2.4.1.135</ecNumber>
    </recommendedName>
</protein>
<evidence type="ECO:0000256" key="6">
    <source>
        <dbReference type="ARBA" id="ARBA00022679"/>
    </source>
</evidence>
<evidence type="ECO:0000256" key="10">
    <source>
        <dbReference type="ARBA" id="ARBA00022989"/>
    </source>
</evidence>
<feature type="glycosylation site" description="N-linked (GlcNAc...) asparagine" evidence="18">
    <location>
        <position position="275"/>
    </location>
</feature>
<comment type="catalytic activity">
    <reaction evidence="15 19">
        <text>3-O-(beta-D-galactosyl-(1-&gt;3)-beta-D-galactosyl-(1-&gt;4)-beta-D-xylosyl)-L-seryl-[protein] + UDP-alpha-D-glucuronate = 3-O-(beta-D-GlcA-(1-&gt;3)-beta-D-Gal-(1-&gt;3)-beta-D-Gal-(1-&gt;4)-beta-D-Xyl)-L-seryl-[protein] + UDP + H(+)</text>
        <dbReference type="Rhea" id="RHEA:24168"/>
        <dbReference type="Rhea" id="RHEA-COMP:12571"/>
        <dbReference type="Rhea" id="RHEA-COMP:12573"/>
        <dbReference type="ChEBI" id="CHEBI:15378"/>
        <dbReference type="ChEBI" id="CHEBI:58052"/>
        <dbReference type="ChEBI" id="CHEBI:58223"/>
        <dbReference type="ChEBI" id="CHEBI:132090"/>
        <dbReference type="ChEBI" id="CHEBI:132093"/>
        <dbReference type="EC" id="2.4.1.135"/>
    </reaction>
</comment>
<keyword evidence="6 19" id="KW-0808">Transferase</keyword>
<evidence type="ECO:0000256" key="3">
    <source>
        <dbReference type="ARBA" id="ARBA00004922"/>
    </source>
</evidence>
<evidence type="ECO:0000256" key="4">
    <source>
        <dbReference type="ARBA" id="ARBA00007706"/>
    </source>
</evidence>
<evidence type="ECO:0000256" key="1">
    <source>
        <dbReference type="ARBA" id="ARBA00001936"/>
    </source>
</evidence>
<dbReference type="InterPro" id="IPR029044">
    <property type="entry name" value="Nucleotide-diphossugar_trans"/>
</dbReference>
<evidence type="ECO:0000256" key="11">
    <source>
        <dbReference type="ARBA" id="ARBA00023034"/>
    </source>
</evidence>
<feature type="active site" description="Proton donor/acceptor" evidence="16">
    <location>
        <position position="254"/>
    </location>
</feature>
<dbReference type="PANTHER" id="PTHR10896">
    <property type="entry name" value="GALACTOSYLGALACTOSYLXYLOSYLPROTEIN 3-BETA-GLUCURONOSYLTRANSFERASE BETA-1,3-GLUCURONYLTRANSFERASE"/>
    <property type="match status" value="1"/>
</dbReference>
<reference evidence="20" key="1">
    <citation type="submission" date="2022-01" db="EMBL/GenBank/DDBJ databases">
        <authorList>
            <person name="King R."/>
        </authorList>
    </citation>
    <scope>NUCLEOTIDE SEQUENCE</scope>
</reference>
<keyword evidence="21" id="KW-1185">Reference proteome</keyword>
<comment type="similarity">
    <text evidence="4 19">Belongs to the glycosyltransferase 43 family.</text>
</comment>
<evidence type="ECO:0000313" key="21">
    <source>
        <dbReference type="Proteomes" id="UP001153636"/>
    </source>
</evidence>
<evidence type="ECO:0000256" key="9">
    <source>
        <dbReference type="ARBA" id="ARBA00022968"/>
    </source>
</evidence>
<dbReference type="Pfam" id="PF03360">
    <property type="entry name" value="Glyco_transf_43"/>
    <property type="match status" value="1"/>
</dbReference>
<evidence type="ECO:0000256" key="8">
    <source>
        <dbReference type="ARBA" id="ARBA00022723"/>
    </source>
</evidence>
<comment type="pathway">
    <text evidence="3 19">Protein modification; protein glycosylation.</text>
</comment>
<sequence>MKISTKLYLIVFMCAFIILVQYHFYNPWILYTISNKDIRPEIIVRKLHMPCSNYNLAASDGSDVPPLYIITPTYKRPEQIAELTRLSHTLMLVPPNLTWLVIEDAYETNDLVEEVLKKSMLKYYYLIAPMPAQYKNKTKGPKPRGVSNRNKGIEWIRENAKTGVFYFADDDNTYDLELFNDIRYTKRVSMFPVGLITKAGVSSPIVKHGIFTGFYDGWIGGRKFAVDMAGFAVSVEFLQKRPKAKMPFKPGFEEDGFLKSLSPFEPKDVELLANNCTKILVWHTQTKKNGASLPLDMVKHNNTNLVMLKKLLV</sequence>
<dbReference type="SUPFAM" id="SSF53448">
    <property type="entry name" value="Nucleotide-diphospho-sugar transferases"/>
    <property type="match status" value="1"/>
</dbReference>
<evidence type="ECO:0000256" key="18">
    <source>
        <dbReference type="PIRSR" id="PIRSR605027-6"/>
    </source>
</evidence>
<evidence type="ECO:0000256" key="19">
    <source>
        <dbReference type="RuleBase" id="RU363127"/>
    </source>
</evidence>
<dbReference type="AlphaFoldDB" id="A0A9P0CP63"/>
<keyword evidence="12 19" id="KW-0472">Membrane</keyword>
<evidence type="ECO:0000256" key="7">
    <source>
        <dbReference type="ARBA" id="ARBA00022692"/>
    </source>
</evidence>
<evidence type="ECO:0000256" key="14">
    <source>
        <dbReference type="ARBA" id="ARBA00023211"/>
    </source>
</evidence>
<dbReference type="InterPro" id="IPR005027">
    <property type="entry name" value="Glyco_trans_43"/>
</dbReference>
<dbReference type="GO" id="GO:0000139">
    <property type="term" value="C:Golgi membrane"/>
    <property type="evidence" value="ECO:0007669"/>
    <property type="project" value="UniProtKB-SubCell"/>
</dbReference>
<dbReference type="GO" id="GO:0050650">
    <property type="term" value="P:chondroitin sulfate proteoglycan biosynthetic process"/>
    <property type="evidence" value="ECO:0007669"/>
    <property type="project" value="TreeGrafter"/>
</dbReference>